<feature type="region of interest" description="Disordered" evidence="1">
    <location>
        <begin position="51"/>
        <end position="85"/>
    </location>
</feature>
<feature type="domain" description="M23ase beta-sheet core" evidence="2">
    <location>
        <begin position="100"/>
        <end position="195"/>
    </location>
</feature>
<accession>A0ABW7JQN9</accession>
<dbReference type="EMBL" id="JBIMSO010000059">
    <property type="protein sequence ID" value="MFH5210113.1"/>
    <property type="molecule type" value="Genomic_DNA"/>
</dbReference>
<dbReference type="PANTHER" id="PTHR21666">
    <property type="entry name" value="PEPTIDASE-RELATED"/>
    <property type="match status" value="1"/>
</dbReference>
<dbReference type="EC" id="3.4.24.-" evidence="3"/>
<protein>
    <submittedName>
        <fullName evidence="3">M23 family metallopeptidase</fullName>
        <ecNumber evidence="3">3.4.24.-</ecNumber>
    </submittedName>
</protein>
<dbReference type="InterPro" id="IPR050570">
    <property type="entry name" value="Cell_wall_metabolism_enzyme"/>
</dbReference>
<reference evidence="3 4" key="1">
    <citation type="submission" date="2024-10" db="EMBL/GenBank/DDBJ databases">
        <authorList>
            <person name="Riesco R."/>
        </authorList>
    </citation>
    <scope>NUCLEOTIDE SEQUENCE [LARGE SCALE GENOMIC DNA]</scope>
    <source>
        <strain evidence="3 4">NCIMB 15449</strain>
    </source>
</reference>
<dbReference type="GO" id="GO:0016787">
    <property type="term" value="F:hydrolase activity"/>
    <property type="evidence" value="ECO:0007669"/>
    <property type="project" value="UniProtKB-KW"/>
</dbReference>
<evidence type="ECO:0000313" key="4">
    <source>
        <dbReference type="Proteomes" id="UP001609175"/>
    </source>
</evidence>
<organism evidence="3 4">
    <name type="scientific">Antrihabitans spumae</name>
    <dbReference type="NCBI Taxonomy" id="3373370"/>
    <lineage>
        <taxon>Bacteria</taxon>
        <taxon>Bacillati</taxon>
        <taxon>Actinomycetota</taxon>
        <taxon>Actinomycetes</taxon>
        <taxon>Mycobacteriales</taxon>
        <taxon>Nocardiaceae</taxon>
        <taxon>Antrihabitans</taxon>
    </lineage>
</organism>
<dbReference type="PANTHER" id="PTHR21666:SF270">
    <property type="entry name" value="MUREIN HYDROLASE ACTIVATOR ENVC"/>
    <property type="match status" value="1"/>
</dbReference>
<gene>
    <name evidence="3" type="ORF">ACHIPZ_18185</name>
</gene>
<evidence type="ECO:0000313" key="3">
    <source>
        <dbReference type="EMBL" id="MFH5210113.1"/>
    </source>
</evidence>
<dbReference type="SUPFAM" id="SSF51261">
    <property type="entry name" value="Duplicated hybrid motif"/>
    <property type="match status" value="1"/>
</dbReference>
<sequence length="211" mass="21412">MEQVGSNIASDVEGGAIDCAATLDSVDPTVGRRFLASFDVDRLVGVLDAESAPHQQSAPHVPKGAVPVPNTQGRPTPRSDAKVVPPTTGIVTSLVGDGRGHGGIDIANSLGTPIVAVAEGTVISAGPAQGFGLWIRIRHDDGTITTYGHNQGNNVSSGQRVGAGDQIASVGNRGNSTGPHLHFEVESASGEQIDPTAWLAARGASISDDSA</sequence>
<name>A0ABW7JQN9_9NOCA</name>
<evidence type="ECO:0000256" key="1">
    <source>
        <dbReference type="SAM" id="MobiDB-lite"/>
    </source>
</evidence>
<dbReference type="RefSeq" id="WP_395115786.1">
    <property type="nucleotide sequence ID" value="NZ_JBIMSO010000059.1"/>
</dbReference>
<dbReference type="InterPro" id="IPR016047">
    <property type="entry name" value="M23ase_b-sheet_dom"/>
</dbReference>
<keyword evidence="3" id="KW-0378">Hydrolase</keyword>
<evidence type="ECO:0000259" key="2">
    <source>
        <dbReference type="Pfam" id="PF01551"/>
    </source>
</evidence>
<dbReference type="Gene3D" id="2.70.70.10">
    <property type="entry name" value="Glucose Permease (Domain IIA)"/>
    <property type="match status" value="1"/>
</dbReference>
<dbReference type="Proteomes" id="UP001609175">
    <property type="component" value="Unassembled WGS sequence"/>
</dbReference>
<dbReference type="Pfam" id="PF01551">
    <property type="entry name" value="Peptidase_M23"/>
    <property type="match status" value="1"/>
</dbReference>
<proteinExistence type="predicted"/>
<comment type="caution">
    <text evidence="3">The sequence shown here is derived from an EMBL/GenBank/DDBJ whole genome shotgun (WGS) entry which is preliminary data.</text>
</comment>
<dbReference type="InterPro" id="IPR011055">
    <property type="entry name" value="Dup_hybrid_motif"/>
</dbReference>
<dbReference type="CDD" id="cd12797">
    <property type="entry name" value="M23_peptidase"/>
    <property type="match status" value="1"/>
</dbReference>